<feature type="compositionally biased region" description="Low complexity" evidence="1">
    <location>
        <begin position="40"/>
        <end position="55"/>
    </location>
</feature>
<protein>
    <submittedName>
        <fullName evidence="2">Uncharacterized protein</fullName>
    </submittedName>
</protein>
<accession>A0A3B0K574</accession>
<organism evidence="2 3">
    <name type="scientific">Drosophila guanche</name>
    <name type="common">Fruit fly</name>
    <dbReference type="NCBI Taxonomy" id="7266"/>
    <lineage>
        <taxon>Eukaryota</taxon>
        <taxon>Metazoa</taxon>
        <taxon>Ecdysozoa</taxon>
        <taxon>Arthropoda</taxon>
        <taxon>Hexapoda</taxon>
        <taxon>Insecta</taxon>
        <taxon>Pterygota</taxon>
        <taxon>Neoptera</taxon>
        <taxon>Endopterygota</taxon>
        <taxon>Diptera</taxon>
        <taxon>Brachycera</taxon>
        <taxon>Muscomorpha</taxon>
        <taxon>Ephydroidea</taxon>
        <taxon>Drosophilidae</taxon>
        <taxon>Drosophila</taxon>
        <taxon>Sophophora</taxon>
    </lineage>
</organism>
<evidence type="ECO:0000313" key="3">
    <source>
        <dbReference type="Proteomes" id="UP000268350"/>
    </source>
</evidence>
<feature type="region of interest" description="Disordered" evidence="1">
    <location>
        <begin position="1"/>
        <end position="82"/>
    </location>
</feature>
<dbReference type="Proteomes" id="UP000268350">
    <property type="component" value="Unassembled WGS sequence"/>
</dbReference>
<dbReference type="OrthoDB" id="5334845at2759"/>
<dbReference type="STRING" id="7266.A0A3B0K574"/>
<keyword evidence="3" id="KW-1185">Reference proteome</keyword>
<dbReference type="EMBL" id="OUUW01000007">
    <property type="protein sequence ID" value="SPP83160.1"/>
    <property type="molecule type" value="Genomic_DNA"/>
</dbReference>
<evidence type="ECO:0000256" key="1">
    <source>
        <dbReference type="SAM" id="MobiDB-lite"/>
    </source>
</evidence>
<dbReference type="AlphaFoldDB" id="A0A3B0K574"/>
<sequence length="111" mass="12649">MFNTSTQQWFGMGQTTTAPAGGVAQLLNNNPRGAPSNHYHQQQPQPQQQQHQQHPFMRQRSLTSSNPALERTALALRPHSPPNLQVEYEVAVPFVSAYRHTPYHSLWDLHQ</sequence>
<proteinExistence type="predicted"/>
<feature type="compositionally biased region" description="Polar residues" evidence="1">
    <location>
        <begin position="1"/>
        <end position="18"/>
    </location>
</feature>
<feature type="non-terminal residue" evidence="2">
    <location>
        <position position="111"/>
    </location>
</feature>
<name>A0A3B0K574_DROGU</name>
<evidence type="ECO:0000313" key="2">
    <source>
        <dbReference type="EMBL" id="SPP83160.1"/>
    </source>
</evidence>
<reference evidence="3" key="1">
    <citation type="submission" date="2018-01" db="EMBL/GenBank/DDBJ databases">
        <authorList>
            <person name="Alioto T."/>
            <person name="Alioto T."/>
        </authorList>
    </citation>
    <scope>NUCLEOTIDE SEQUENCE [LARGE SCALE GENOMIC DNA]</scope>
</reference>
<gene>
    <name evidence="2" type="ORF">DGUA_6G017967</name>
</gene>